<sequence length="374" mass="42412">MLSFIHTADIHLDTPFASLAELHERRQADVRQTLTRIRDLVWDKQVDFWLIAGDLLEFHGGRRSTAVFLQQLFASIAPIPVLIAAGNHDPWVERSYYRTMDWPANVFFFTDEWGVLEFPEKSCAIYGWSFPNAHYGDSPLAQFPGKLPAYRYHLMVLHGTLLTSEAEGHQPYAPFSLQELADIGVHYAALGHIHKPAQFLNPYTKRVFAAYPGSPEGLTSKESGERTVIYGTLSDEQQLHLQTIPVHTREIVKLDLPLAGAETNEQLIAKAEVLLAKVERTSLVYVRLTGERAAHFEPSLSLLKEHFRDFFSIQFTDKSRPDVDEDKLRAEQGILAKWLELLDERAAAAMDERQRKVAELARAEALRKIGGSLR</sequence>
<evidence type="ECO:0000256" key="1">
    <source>
        <dbReference type="ARBA" id="ARBA00022801"/>
    </source>
</evidence>
<comment type="caution">
    <text evidence="3">The sequence shown here is derived from an EMBL/GenBank/DDBJ whole genome shotgun (WGS) entry which is preliminary data.</text>
</comment>
<keyword evidence="4" id="KW-1185">Reference proteome</keyword>
<dbReference type="Proteomes" id="UP000717624">
    <property type="component" value="Unassembled WGS sequence"/>
</dbReference>
<dbReference type="SUPFAM" id="SSF56300">
    <property type="entry name" value="Metallo-dependent phosphatases"/>
    <property type="match status" value="1"/>
</dbReference>
<keyword evidence="3" id="KW-0269">Exonuclease</keyword>
<evidence type="ECO:0000313" key="3">
    <source>
        <dbReference type="EMBL" id="MBM7592038.1"/>
    </source>
</evidence>
<organism evidence="3 4">
    <name type="scientific">Brevibacillus fulvus</name>
    <dbReference type="NCBI Taxonomy" id="1125967"/>
    <lineage>
        <taxon>Bacteria</taxon>
        <taxon>Bacillati</taxon>
        <taxon>Bacillota</taxon>
        <taxon>Bacilli</taxon>
        <taxon>Bacillales</taxon>
        <taxon>Paenibacillaceae</taxon>
        <taxon>Brevibacillus</taxon>
    </lineage>
</organism>
<evidence type="ECO:0000259" key="2">
    <source>
        <dbReference type="Pfam" id="PF00149"/>
    </source>
</evidence>
<dbReference type="PANTHER" id="PTHR30337:SF7">
    <property type="entry name" value="PHOSPHOESTERASE"/>
    <property type="match status" value="1"/>
</dbReference>
<dbReference type="InterPro" id="IPR050535">
    <property type="entry name" value="DNA_Repair-Maintenance_Comp"/>
</dbReference>
<reference evidence="3" key="1">
    <citation type="submission" date="2021-01" db="EMBL/GenBank/DDBJ databases">
        <title>Genomic Encyclopedia of Type Strains, Phase IV (KMG-IV): sequencing the most valuable type-strain genomes for metagenomic binning, comparative biology and taxonomic classification.</title>
        <authorList>
            <person name="Goeker M."/>
        </authorList>
    </citation>
    <scope>NUCLEOTIDE SEQUENCE</scope>
    <source>
        <strain evidence="3">DSM 25523</strain>
    </source>
</reference>
<dbReference type="InterPro" id="IPR004843">
    <property type="entry name" value="Calcineurin-like_PHP"/>
</dbReference>
<keyword evidence="1" id="KW-0378">Hydrolase</keyword>
<name>A0A939BTZ7_9BACL</name>
<dbReference type="InterPro" id="IPR041796">
    <property type="entry name" value="Mre11_N"/>
</dbReference>
<proteinExistence type="predicted"/>
<keyword evidence="3" id="KW-0540">Nuclease</keyword>
<protein>
    <submittedName>
        <fullName evidence="3">DNA repair exonuclease SbcCD nuclease subunit</fullName>
    </submittedName>
</protein>
<dbReference type="AlphaFoldDB" id="A0A939BTZ7"/>
<dbReference type="Pfam" id="PF00149">
    <property type="entry name" value="Metallophos"/>
    <property type="match status" value="1"/>
</dbReference>
<dbReference type="CDD" id="cd00840">
    <property type="entry name" value="MPP_Mre11_N"/>
    <property type="match status" value="1"/>
</dbReference>
<gene>
    <name evidence="3" type="ORF">JOD01_003690</name>
</gene>
<evidence type="ECO:0000313" key="4">
    <source>
        <dbReference type="Proteomes" id="UP000717624"/>
    </source>
</evidence>
<dbReference type="InterPro" id="IPR029052">
    <property type="entry name" value="Metallo-depent_PP-like"/>
</dbReference>
<feature type="domain" description="Calcineurin-like phosphoesterase" evidence="2">
    <location>
        <begin position="3"/>
        <end position="196"/>
    </location>
</feature>
<dbReference type="GO" id="GO:0004527">
    <property type="term" value="F:exonuclease activity"/>
    <property type="evidence" value="ECO:0007669"/>
    <property type="project" value="UniProtKB-KW"/>
</dbReference>
<accession>A0A939BTZ7</accession>
<dbReference type="Gene3D" id="3.60.21.10">
    <property type="match status" value="1"/>
</dbReference>
<dbReference type="EMBL" id="JAFBEB010000018">
    <property type="protein sequence ID" value="MBM7592038.1"/>
    <property type="molecule type" value="Genomic_DNA"/>
</dbReference>
<dbReference type="RefSeq" id="WP_204519683.1">
    <property type="nucleotide sequence ID" value="NZ_BAABIN010000034.1"/>
</dbReference>
<dbReference type="PANTHER" id="PTHR30337">
    <property type="entry name" value="COMPONENT OF ATP-DEPENDENT DSDNA EXONUCLEASE"/>
    <property type="match status" value="1"/>
</dbReference>